<protein>
    <recommendedName>
        <fullName evidence="12">Peptidase S1 domain-containing protein</fullName>
    </recommendedName>
</protein>
<evidence type="ECO:0000256" key="9">
    <source>
        <dbReference type="ARBA" id="ARBA00055534"/>
    </source>
</evidence>
<accession>A0A9P0TUL3</accession>
<dbReference type="GO" id="GO:0004252">
    <property type="term" value="F:serine-type endopeptidase activity"/>
    <property type="evidence" value="ECO:0007669"/>
    <property type="project" value="InterPro"/>
</dbReference>
<dbReference type="PANTHER" id="PTHR24276">
    <property type="entry name" value="POLYSERASE-RELATED"/>
    <property type="match status" value="1"/>
</dbReference>
<keyword evidence="10" id="KW-1205">Fibrinolytic toxin</keyword>
<dbReference type="CDD" id="cd00190">
    <property type="entry name" value="Tryp_SPc"/>
    <property type="match status" value="2"/>
</dbReference>
<dbReference type="InterPro" id="IPR033116">
    <property type="entry name" value="TRYPSIN_SER"/>
</dbReference>
<name>A0A9P0TUL3_PIEBR</name>
<keyword evidence="14" id="KW-1185">Reference proteome</keyword>
<keyword evidence="4 11" id="KW-0645">Protease</keyword>
<comment type="subcellular location">
    <subcellularLocation>
        <location evidence="1">Secreted</location>
        <location evidence="1">Extracellular space</location>
    </subcellularLocation>
</comment>
<evidence type="ECO:0000313" key="13">
    <source>
        <dbReference type="EMBL" id="CAH4035094.1"/>
    </source>
</evidence>
<evidence type="ECO:0000256" key="1">
    <source>
        <dbReference type="ARBA" id="ARBA00004239"/>
    </source>
</evidence>
<reference evidence="13" key="1">
    <citation type="submission" date="2022-05" db="EMBL/GenBank/DDBJ databases">
        <authorList>
            <person name="Okamura Y."/>
        </authorList>
    </citation>
    <scope>NUCLEOTIDE SEQUENCE</scope>
</reference>
<dbReference type="Proteomes" id="UP001152562">
    <property type="component" value="Unassembled WGS sequence"/>
</dbReference>
<dbReference type="EMBL" id="CALOZG010000042">
    <property type="protein sequence ID" value="CAH4035094.1"/>
    <property type="molecule type" value="Genomic_DNA"/>
</dbReference>
<proteinExistence type="inferred from homology"/>
<keyword evidence="3" id="KW-0800">Toxin</keyword>
<keyword evidence="5 11" id="KW-0378">Hydrolase</keyword>
<dbReference type="PROSITE" id="PS00135">
    <property type="entry name" value="TRYPSIN_SER"/>
    <property type="match status" value="1"/>
</dbReference>
<organism evidence="13 14">
    <name type="scientific">Pieris brassicae</name>
    <name type="common">White butterfly</name>
    <name type="synonym">Large white butterfly</name>
    <dbReference type="NCBI Taxonomy" id="7116"/>
    <lineage>
        <taxon>Eukaryota</taxon>
        <taxon>Metazoa</taxon>
        <taxon>Ecdysozoa</taxon>
        <taxon>Arthropoda</taxon>
        <taxon>Hexapoda</taxon>
        <taxon>Insecta</taxon>
        <taxon>Pterygota</taxon>
        <taxon>Neoptera</taxon>
        <taxon>Endopterygota</taxon>
        <taxon>Lepidoptera</taxon>
        <taxon>Glossata</taxon>
        <taxon>Ditrysia</taxon>
        <taxon>Papilionoidea</taxon>
        <taxon>Pieridae</taxon>
        <taxon>Pierinae</taxon>
        <taxon>Pieris</taxon>
    </lineage>
</organism>
<dbReference type="InterPro" id="IPR001314">
    <property type="entry name" value="Peptidase_S1A"/>
</dbReference>
<dbReference type="Gene3D" id="2.40.10.10">
    <property type="entry name" value="Trypsin-like serine proteases"/>
    <property type="match status" value="2"/>
</dbReference>
<evidence type="ECO:0000256" key="5">
    <source>
        <dbReference type="ARBA" id="ARBA00022801"/>
    </source>
</evidence>
<keyword evidence="6 11" id="KW-0720">Serine protease</keyword>
<dbReference type="InterPro" id="IPR043504">
    <property type="entry name" value="Peptidase_S1_PA_chymotrypsin"/>
</dbReference>
<dbReference type="GO" id="GO:0090729">
    <property type="term" value="F:toxin activity"/>
    <property type="evidence" value="ECO:0007669"/>
    <property type="project" value="UniProtKB-KW"/>
</dbReference>
<evidence type="ECO:0000256" key="2">
    <source>
        <dbReference type="ARBA" id="ARBA00007664"/>
    </source>
</evidence>
<evidence type="ECO:0000256" key="7">
    <source>
        <dbReference type="ARBA" id="ARBA00023157"/>
    </source>
</evidence>
<dbReference type="PRINTS" id="PR00722">
    <property type="entry name" value="CHYMOTRYPSIN"/>
</dbReference>
<dbReference type="InterPro" id="IPR001254">
    <property type="entry name" value="Trypsin_dom"/>
</dbReference>
<keyword evidence="8" id="KW-1199">Hemostasis impairing toxin</keyword>
<dbReference type="GO" id="GO:0005576">
    <property type="term" value="C:extracellular region"/>
    <property type="evidence" value="ECO:0007669"/>
    <property type="project" value="UniProtKB-SubCell"/>
</dbReference>
<evidence type="ECO:0000256" key="10">
    <source>
        <dbReference type="ARBA" id="ARBA00084094"/>
    </source>
</evidence>
<evidence type="ECO:0000256" key="8">
    <source>
        <dbReference type="ARBA" id="ARBA00023240"/>
    </source>
</evidence>
<dbReference type="Pfam" id="PF00089">
    <property type="entry name" value="Trypsin"/>
    <property type="match status" value="2"/>
</dbReference>
<feature type="domain" description="Peptidase S1" evidence="12">
    <location>
        <begin position="260"/>
        <end position="445"/>
    </location>
</feature>
<evidence type="ECO:0000256" key="3">
    <source>
        <dbReference type="ARBA" id="ARBA00022656"/>
    </source>
</evidence>
<comment type="function">
    <text evidence="9">Fibrinolytic activity; shows preferential cleavage of Arg-Gly bonds in all three fibrinogen chains. Contact with the caterpillars causes severe bleeding, due the anticoagulant effect of the protein.</text>
</comment>
<evidence type="ECO:0000313" key="14">
    <source>
        <dbReference type="Proteomes" id="UP001152562"/>
    </source>
</evidence>
<keyword evidence="7" id="KW-1015">Disulfide bond</keyword>
<sequence length="445" mass="49615">MPLQAWLITKFQFVLINENKNGTVAEEKNKNDMSIVVGTHTINKGGDRYKIKKLIPHEKYNKKILKNDIAILQIEGKLKFSDKIQPIELLKEMAPIGKKCLLTGWGYVDYKKRTVPNNLQMLEFETISNDDCTKQLKKSPYPKLMPIDAGQLCVKRPKDKGACHGDSGGPLVIQGDKHKTIQIGVVSLGVPCAKDFPDVIASVHVCGLTKDSNTTQTASEVHVSEPIDGDSRIIGGKDASPDMGHYQVSIRGHQGNQEWHSCGGSILNEEYMLTAAHCVFKKNMKDMSIVAGSHTIDKGGDRYKIKKLVPHEKYTKPVVKNDIGIVQIEGKIKYSDKVQPIKLLKEMAPIGKKCLFTGWGYVHLRRKTLPNNLQMLEYETISNDDCTKQLKKSPYPKLMPIDAGQAPLRLCALSSAPSAQTRKVHAMVILVVLSSFKTMRTILFK</sequence>
<comment type="similarity">
    <text evidence="2">Belongs to the peptidase S1 family.</text>
</comment>
<comment type="caution">
    <text evidence="13">The sequence shown here is derived from an EMBL/GenBank/DDBJ whole genome shotgun (WGS) entry which is preliminary data.</text>
</comment>
<dbReference type="GO" id="GO:0006508">
    <property type="term" value="P:proteolysis"/>
    <property type="evidence" value="ECO:0007669"/>
    <property type="project" value="UniProtKB-KW"/>
</dbReference>
<gene>
    <name evidence="13" type="ORF">PIBRA_LOCUS11199</name>
</gene>
<dbReference type="PROSITE" id="PS50240">
    <property type="entry name" value="TRYPSIN_DOM"/>
    <property type="match status" value="2"/>
</dbReference>
<dbReference type="SUPFAM" id="SSF50494">
    <property type="entry name" value="Trypsin-like serine proteases"/>
    <property type="match status" value="2"/>
</dbReference>
<dbReference type="AlphaFoldDB" id="A0A9P0TUL3"/>
<dbReference type="FunFam" id="2.40.10.10:FF:000036">
    <property type="entry name" value="Trypsin beta"/>
    <property type="match status" value="1"/>
</dbReference>
<evidence type="ECO:0000256" key="4">
    <source>
        <dbReference type="ARBA" id="ARBA00022670"/>
    </source>
</evidence>
<evidence type="ECO:0000256" key="11">
    <source>
        <dbReference type="RuleBase" id="RU363034"/>
    </source>
</evidence>
<evidence type="ECO:0000259" key="12">
    <source>
        <dbReference type="PROSITE" id="PS50240"/>
    </source>
</evidence>
<dbReference type="InterPro" id="IPR050430">
    <property type="entry name" value="Peptidase_S1"/>
</dbReference>
<dbReference type="InterPro" id="IPR018114">
    <property type="entry name" value="TRYPSIN_HIS"/>
</dbReference>
<dbReference type="SMART" id="SM00020">
    <property type="entry name" value="Tryp_SPc"/>
    <property type="match status" value="2"/>
</dbReference>
<dbReference type="InterPro" id="IPR009003">
    <property type="entry name" value="Peptidase_S1_PA"/>
</dbReference>
<feature type="domain" description="Peptidase S1" evidence="12">
    <location>
        <begin position="1"/>
        <end position="259"/>
    </location>
</feature>
<dbReference type="FunFam" id="2.40.10.10:FF:000068">
    <property type="entry name" value="transmembrane protease serine 2"/>
    <property type="match status" value="1"/>
</dbReference>
<dbReference type="PROSITE" id="PS00134">
    <property type="entry name" value="TRYPSIN_HIS"/>
    <property type="match status" value="1"/>
</dbReference>
<dbReference type="PANTHER" id="PTHR24276:SF98">
    <property type="entry name" value="FI18310P1-RELATED"/>
    <property type="match status" value="1"/>
</dbReference>
<evidence type="ECO:0000256" key="6">
    <source>
        <dbReference type="ARBA" id="ARBA00022825"/>
    </source>
</evidence>